<evidence type="ECO:0000313" key="5">
    <source>
        <dbReference type="EMBL" id="OBZ77286.1"/>
    </source>
</evidence>
<protein>
    <submittedName>
        <fullName evidence="5">DNA repair protein rad5</fullName>
    </submittedName>
</protein>
<dbReference type="SUPFAM" id="SSF52540">
    <property type="entry name" value="P-loop containing nucleoside triphosphate hydrolases"/>
    <property type="match status" value="1"/>
</dbReference>
<dbReference type="PANTHER" id="PTHR10799">
    <property type="entry name" value="SNF2/RAD54 HELICASE FAMILY"/>
    <property type="match status" value="1"/>
</dbReference>
<feature type="domain" description="Helicase ATP-binding" evidence="4">
    <location>
        <begin position="211"/>
        <end position="438"/>
    </location>
</feature>
<dbReference type="OMA" id="THEAWNE"/>
<dbReference type="GO" id="GO:0005524">
    <property type="term" value="F:ATP binding"/>
    <property type="evidence" value="ECO:0007669"/>
    <property type="project" value="InterPro"/>
</dbReference>
<sequence>MRNLRDAPRITKSILTAALKAVNHYHLTAQALGAADGVAASEELVKELETFFSAFGANVPERDDVIARGLSKKTREQLRQLANADEVAFVLQLYRELFGPSTEIDIPIDLIDDQLGATTSEDLPTATDMGVEQESRFSEDMLFQFFDVRSGNKQFPGFNRWYHKYGRDPWLDEASFQNLKEGLPNPDWSPLMPTWAQMVAIKAILRLSLSPAPDPGQGAVLLADEVGLGKTLQVIGTVAFLNHLALCDEENRNRPADLVKYVGGHVPQSGEPHLPDLPSIVVAPGTLISQWAEEIRRMTLPKSYDILIYRTGKKSREEFWRKNDGLWDRSAHRPRRKIILVAHATMAAEARTYLKVASSITDPCEGPGIADGNSMSLFKLDYLVMAVDEIHMLRNRNAIYWGVLALSKHSKIRLGCTATPLNTSPKDLASIGRLIGVAGMMSPDVEKELRGLDSELRRARRKLTAEEKSLSAEHMRMRLAGDDPDPASDPLIGIRQLQLQMVGKLQARFGGRIIRRNDRSVDWQGIPVKDVPEYVEYSCLLKLQQEEIAAIEGARLQAQTRLGGRHFAERLQGLTAWLI</sequence>
<evidence type="ECO:0000256" key="3">
    <source>
        <dbReference type="SAM" id="Coils"/>
    </source>
</evidence>
<evidence type="ECO:0000259" key="4">
    <source>
        <dbReference type="PROSITE" id="PS51192"/>
    </source>
</evidence>
<organism evidence="5 6">
    <name type="scientific">Grifola frondosa</name>
    <name type="common">Maitake</name>
    <name type="synonym">Polyporus frondosus</name>
    <dbReference type="NCBI Taxonomy" id="5627"/>
    <lineage>
        <taxon>Eukaryota</taxon>
        <taxon>Fungi</taxon>
        <taxon>Dikarya</taxon>
        <taxon>Basidiomycota</taxon>
        <taxon>Agaricomycotina</taxon>
        <taxon>Agaricomycetes</taxon>
        <taxon>Polyporales</taxon>
        <taxon>Grifolaceae</taxon>
        <taxon>Grifola</taxon>
    </lineage>
</organism>
<reference evidence="5 6" key="1">
    <citation type="submission" date="2016-03" db="EMBL/GenBank/DDBJ databases">
        <title>Whole genome sequencing of Grifola frondosa 9006-11.</title>
        <authorList>
            <person name="Min B."/>
            <person name="Park H."/>
            <person name="Kim J.-G."/>
            <person name="Cho H."/>
            <person name="Oh Y.-L."/>
            <person name="Kong W.-S."/>
            <person name="Choi I.-G."/>
        </authorList>
    </citation>
    <scope>NUCLEOTIDE SEQUENCE [LARGE SCALE GENOMIC DNA]</scope>
    <source>
        <strain evidence="5 6">9006-11</strain>
    </source>
</reference>
<proteinExistence type="predicted"/>
<dbReference type="Gene3D" id="3.40.50.10810">
    <property type="entry name" value="Tandem AAA-ATPase domain"/>
    <property type="match status" value="1"/>
</dbReference>
<keyword evidence="6" id="KW-1185">Reference proteome</keyword>
<gene>
    <name evidence="5" type="primary">rad5_0</name>
    <name evidence="5" type="ORF">A0H81_02841</name>
</gene>
<keyword evidence="3" id="KW-0175">Coiled coil</keyword>
<dbReference type="PROSITE" id="PS51192">
    <property type="entry name" value="HELICASE_ATP_BIND_1"/>
    <property type="match status" value="1"/>
</dbReference>
<accession>A0A1C7MLH6</accession>
<comment type="caution">
    <text evidence="5">The sequence shown here is derived from an EMBL/GenBank/DDBJ whole genome shotgun (WGS) entry which is preliminary data.</text>
</comment>
<dbReference type="EMBL" id="LUGG01000002">
    <property type="protein sequence ID" value="OBZ77286.1"/>
    <property type="molecule type" value="Genomic_DNA"/>
</dbReference>
<name>A0A1C7MLH6_GRIFR</name>
<dbReference type="Pfam" id="PF00176">
    <property type="entry name" value="SNF2-rel_dom"/>
    <property type="match status" value="1"/>
</dbReference>
<dbReference type="InterPro" id="IPR038718">
    <property type="entry name" value="SNF2-like_sf"/>
</dbReference>
<dbReference type="STRING" id="5627.A0A1C7MLH6"/>
<evidence type="ECO:0000256" key="1">
    <source>
        <dbReference type="ARBA" id="ARBA00022741"/>
    </source>
</evidence>
<dbReference type="SMART" id="SM00487">
    <property type="entry name" value="DEXDc"/>
    <property type="match status" value="1"/>
</dbReference>
<keyword evidence="2" id="KW-0067">ATP-binding</keyword>
<keyword evidence="1" id="KW-0547">Nucleotide-binding</keyword>
<dbReference type="OrthoDB" id="2757769at2759"/>
<dbReference type="InterPro" id="IPR027417">
    <property type="entry name" value="P-loop_NTPase"/>
</dbReference>
<dbReference type="Proteomes" id="UP000092993">
    <property type="component" value="Unassembled WGS sequence"/>
</dbReference>
<evidence type="ECO:0000313" key="6">
    <source>
        <dbReference type="Proteomes" id="UP000092993"/>
    </source>
</evidence>
<evidence type="ECO:0000256" key="2">
    <source>
        <dbReference type="ARBA" id="ARBA00022840"/>
    </source>
</evidence>
<feature type="coiled-coil region" evidence="3">
    <location>
        <begin position="442"/>
        <end position="469"/>
    </location>
</feature>
<dbReference type="InterPro" id="IPR000330">
    <property type="entry name" value="SNF2_N"/>
</dbReference>
<dbReference type="AlphaFoldDB" id="A0A1C7MLH6"/>
<dbReference type="InterPro" id="IPR014001">
    <property type="entry name" value="Helicase_ATP-bd"/>
</dbReference>